<sequence>MASRRAQQTTYWSVVHEKFLPIPNLSCNFSAMQINRPLVSPKGSDSGLHVQLHPLVVLSVSDQVTRHLARQQTGPVIGALLGQQNGREITLEHVFECPVTVDAANQIILPAAWFEERLQQFKDVHKDPALDLVGWWSIAPETGPTYAHLALHQQILQDYNQSAIFLTFHSSYTRASDSRGAKVPMSIYESVYEGEAPELDKNMQVDGEEFPLRFREIPYSVETGEAEMIGIDTIVQTSGDASLTEAQGSAKGKKDKQTAENELTQEELEMIGSFRTRINAVRTLKSRIAFIDEYLGNYQDLGNNPAGFKSGKAPASTHELLRETKSLLSHGSLLSPAEDSSFNAEMTAQSNDVQLISLLGQLGEGVKSMRDLGRKTATVQASQQAANARQDPRSVMQRMNQDFFAQGEHGGDESGMW</sequence>
<dbReference type="InterPro" id="IPR000555">
    <property type="entry name" value="JAMM/MPN+_dom"/>
</dbReference>
<evidence type="ECO:0000256" key="1">
    <source>
        <dbReference type="ARBA" id="ARBA00010893"/>
    </source>
</evidence>
<evidence type="ECO:0000313" key="6">
    <source>
        <dbReference type="Proteomes" id="UP001152646"/>
    </source>
</evidence>
<feature type="domain" description="MPN" evidence="4">
    <location>
        <begin position="50"/>
        <end position="194"/>
    </location>
</feature>
<feature type="region of interest" description="Disordered" evidence="3">
    <location>
        <begin position="240"/>
        <end position="259"/>
    </location>
</feature>
<dbReference type="PROSITE" id="PS50249">
    <property type="entry name" value="MPN"/>
    <property type="match status" value="1"/>
</dbReference>
<keyword evidence="2" id="KW-0539">Nucleus</keyword>
<comment type="subcellular location">
    <subcellularLocation>
        <location evidence="2">Cytoplasm</location>
    </subcellularLocation>
    <subcellularLocation>
        <location evidence="2">Nucleus</location>
    </subcellularLocation>
</comment>
<dbReference type="GO" id="GO:0005737">
    <property type="term" value="C:cytoplasm"/>
    <property type="evidence" value="ECO:0007669"/>
    <property type="project" value="UniProtKB-SubCell"/>
</dbReference>
<protein>
    <recommendedName>
        <fullName evidence="2">COP9 signalosome complex subunit 6</fullName>
    </recommendedName>
</protein>
<comment type="function">
    <text evidence="2">Component of the COP9 signalosome complex (CSN), a complex involved in various cellular and developmental processes.</text>
</comment>
<dbReference type="PANTHER" id="PTHR10540:SF8">
    <property type="entry name" value="COP9 SIGNALOSOME COMPLEX SUBUNIT 6"/>
    <property type="match status" value="1"/>
</dbReference>
<dbReference type="PANTHER" id="PTHR10540">
    <property type="entry name" value="EUKARYOTIC TRANSLATION INITIATION FACTOR 3 SUBUNIT F-RELATED"/>
    <property type="match status" value="1"/>
</dbReference>
<evidence type="ECO:0000256" key="2">
    <source>
        <dbReference type="RuleBase" id="RU367006"/>
    </source>
</evidence>
<dbReference type="EMBL" id="CAJVPA010000033">
    <property type="protein sequence ID" value="CAG8255696.1"/>
    <property type="molecule type" value="Genomic_DNA"/>
</dbReference>
<dbReference type="Pfam" id="PF13012">
    <property type="entry name" value="MitMem_reg"/>
    <property type="match status" value="1"/>
</dbReference>
<proteinExistence type="inferred from homology"/>
<dbReference type="GO" id="GO:0008237">
    <property type="term" value="F:metallopeptidase activity"/>
    <property type="evidence" value="ECO:0007669"/>
    <property type="project" value="InterPro"/>
</dbReference>
<dbReference type="InterPro" id="IPR024969">
    <property type="entry name" value="EIF3F/CSN6-like_C"/>
</dbReference>
<comment type="caution">
    <text evidence="5">The sequence shown here is derived from an EMBL/GenBank/DDBJ whole genome shotgun (WGS) entry which is preliminary data.</text>
</comment>
<dbReference type="GO" id="GO:0008180">
    <property type="term" value="C:COP9 signalosome"/>
    <property type="evidence" value="ECO:0007669"/>
    <property type="project" value="UniProtKB-UniRule"/>
</dbReference>
<keyword evidence="2" id="KW-0736">Signalosome</keyword>
<dbReference type="GO" id="GO:0000338">
    <property type="term" value="P:protein deneddylation"/>
    <property type="evidence" value="ECO:0007669"/>
    <property type="project" value="InterPro"/>
</dbReference>
<keyword evidence="2" id="KW-0963">Cytoplasm</keyword>
<evidence type="ECO:0000313" key="5">
    <source>
        <dbReference type="EMBL" id="CAG8255696.1"/>
    </source>
</evidence>
<gene>
    <name evidence="5" type="ORF">PSALAMII_LOCUS872</name>
</gene>
<dbReference type="CDD" id="cd08063">
    <property type="entry name" value="MPN_CSN6"/>
    <property type="match status" value="1"/>
</dbReference>
<organism evidence="5 6">
    <name type="scientific">Penicillium salamii</name>
    <dbReference type="NCBI Taxonomy" id="1612424"/>
    <lineage>
        <taxon>Eukaryota</taxon>
        <taxon>Fungi</taxon>
        <taxon>Dikarya</taxon>
        <taxon>Ascomycota</taxon>
        <taxon>Pezizomycotina</taxon>
        <taxon>Eurotiomycetes</taxon>
        <taxon>Eurotiomycetidae</taxon>
        <taxon>Eurotiales</taxon>
        <taxon>Aspergillaceae</taxon>
        <taxon>Penicillium</taxon>
    </lineage>
</organism>
<dbReference type="Proteomes" id="UP001152646">
    <property type="component" value="Unassembled WGS sequence"/>
</dbReference>
<dbReference type="InterPro" id="IPR033859">
    <property type="entry name" value="MPN_CSN6"/>
</dbReference>
<dbReference type="OrthoDB" id="1378at2759"/>
<dbReference type="Pfam" id="PF01398">
    <property type="entry name" value="JAB"/>
    <property type="match status" value="1"/>
</dbReference>
<dbReference type="Gene3D" id="3.40.140.10">
    <property type="entry name" value="Cytidine Deaminase, domain 2"/>
    <property type="match status" value="1"/>
</dbReference>
<name>A0A9W4ICL9_9EURO</name>
<comment type="similarity">
    <text evidence="1 2">Belongs to the peptidase M67A family. CSN6 subfamily.</text>
</comment>
<accession>A0A9W4ICL9</accession>
<evidence type="ECO:0000259" key="4">
    <source>
        <dbReference type="PROSITE" id="PS50249"/>
    </source>
</evidence>
<evidence type="ECO:0000256" key="3">
    <source>
        <dbReference type="SAM" id="MobiDB-lite"/>
    </source>
</evidence>
<dbReference type="AlphaFoldDB" id="A0A9W4ICL9"/>
<reference evidence="5" key="1">
    <citation type="submission" date="2021-07" db="EMBL/GenBank/DDBJ databases">
        <authorList>
            <person name="Branca A.L. A."/>
        </authorList>
    </citation>
    <scope>NUCLEOTIDE SEQUENCE</scope>
</reference>
<dbReference type="InterPro" id="IPR037518">
    <property type="entry name" value="MPN"/>
</dbReference>